<feature type="non-terminal residue" evidence="3">
    <location>
        <position position="1"/>
    </location>
</feature>
<keyword evidence="2" id="KW-0472">Membrane</keyword>
<protein>
    <recommendedName>
        <fullName evidence="5">Transmembrane protein</fullName>
    </recommendedName>
</protein>
<accession>A0A813D5U3</accession>
<feature type="region of interest" description="Disordered" evidence="1">
    <location>
        <begin position="161"/>
        <end position="182"/>
    </location>
</feature>
<evidence type="ECO:0000313" key="4">
    <source>
        <dbReference type="Proteomes" id="UP000654075"/>
    </source>
</evidence>
<evidence type="ECO:0008006" key="5">
    <source>
        <dbReference type="Google" id="ProtNLM"/>
    </source>
</evidence>
<dbReference type="AlphaFoldDB" id="A0A813D5U3"/>
<evidence type="ECO:0000256" key="1">
    <source>
        <dbReference type="SAM" id="MobiDB-lite"/>
    </source>
</evidence>
<gene>
    <name evidence="3" type="ORF">PGLA1383_LOCUS1908</name>
</gene>
<evidence type="ECO:0000313" key="3">
    <source>
        <dbReference type="EMBL" id="CAE8582919.1"/>
    </source>
</evidence>
<proteinExistence type="predicted"/>
<dbReference type="EMBL" id="CAJNNV010000526">
    <property type="protein sequence ID" value="CAE8582919.1"/>
    <property type="molecule type" value="Genomic_DNA"/>
</dbReference>
<organism evidence="3 4">
    <name type="scientific">Polarella glacialis</name>
    <name type="common">Dinoflagellate</name>
    <dbReference type="NCBI Taxonomy" id="89957"/>
    <lineage>
        <taxon>Eukaryota</taxon>
        <taxon>Sar</taxon>
        <taxon>Alveolata</taxon>
        <taxon>Dinophyceae</taxon>
        <taxon>Suessiales</taxon>
        <taxon>Suessiaceae</taxon>
        <taxon>Polarella</taxon>
    </lineage>
</organism>
<dbReference type="Proteomes" id="UP000654075">
    <property type="component" value="Unassembled WGS sequence"/>
</dbReference>
<name>A0A813D5U3_POLGL</name>
<keyword evidence="4" id="KW-1185">Reference proteome</keyword>
<sequence>AADEARRVALVEAELAELVRHANDQLPAELVASSQVSGVQLSAVKSVLSMGSLQQAMSEGDSMSGLIFAVICLIVVGGIYLLTFASDQNSGDHIDGDESLLRVCPCFPLSSKNARASPAAPAGERLLDMRQNLPPVSQRTSMGVANMPMSTSQSLIQAWRPTQTAASPRPSTSQISRTARPDEWQPELPMIYPSLVMPVAHTRLAVPLSPLFAPQFEVDVLGLSGVPLLSASLTESTTGARN</sequence>
<feature type="compositionally biased region" description="Polar residues" evidence="1">
    <location>
        <begin position="161"/>
        <end position="177"/>
    </location>
</feature>
<feature type="transmembrane region" description="Helical" evidence="2">
    <location>
        <begin position="65"/>
        <end position="85"/>
    </location>
</feature>
<keyword evidence="2" id="KW-0812">Transmembrane</keyword>
<evidence type="ECO:0000256" key="2">
    <source>
        <dbReference type="SAM" id="Phobius"/>
    </source>
</evidence>
<feature type="non-terminal residue" evidence="3">
    <location>
        <position position="242"/>
    </location>
</feature>
<reference evidence="3" key="1">
    <citation type="submission" date="2021-02" db="EMBL/GenBank/DDBJ databases">
        <authorList>
            <person name="Dougan E. K."/>
            <person name="Rhodes N."/>
            <person name="Thang M."/>
            <person name="Chan C."/>
        </authorList>
    </citation>
    <scope>NUCLEOTIDE SEQUENCE</scope>
</reference>
<comment type="caution">
    <text evidence="3">The sequence shown here is derived from an EMBL/GenBank/DDBJ whole genome shotgun (WGS) entry which is preliminary data.</text>
</comment>
<keyword evidence="2" id="KW-1133">Transmembrane helix</keyword>